<sequence>MTIKKILVSLCAVFSTVAFSQTGSVGINTSTPDNSALLHIENFEGVPATAVATISGGAVTSVTVTNGGSGYKTIPTINFLGGGAILNGGTKATATATVTAGVITAITVNNGGSRYTGVPTVTVSGGNKGLLLPRLNLTNLNSLTTPVSAPADGLLAYNGGVNSNRQTLHYFDSSPSVNRWQAAIDADDTPKIAFVGFTGNHSGLNNATQGISFELLVNNPTISPFSNIAGFKIINNTSGSYSLVLPQGNYLVELKLNLNSPPADNPVPNNPPTAPLSGSDFYLMGYFVDFYPETYNNTTGTITAVPRNRKEIPVLSKVNVNHYASWSYVCNVPANANVNIMSALRLRLGRMQGSTFYDLVNVIPSGSFIRITKL</sequence>
<dbReference type="Proteomes" id="UP000637299">
    <property type="component" value="Unassembled WGS sequence"/>
</dbReference>
<evidence type="ECO:0000256" key="1">
    <source>
        <dbReference type="SAM" id="SignalP"/>
    </source>
</evidence>
<evidence type="ECO:0008006" key="4">
    <source>
        <dbReference type="Google" id="ProtNLM"/>
    </source>
</evidence>
<proteinExistence type="predicted"/>
<keyword evidence="1" id="KW-0732">Signal</keyword>
<organism evidence="2 3">
    <name type="scientific">Chryseobacterium caseinilyticum</name>
    <dbReference type="NCBI Taxonomy" id="2771428"/>
    <lineage>
        <taxon>Bacteria</taxon>
        <taxon>Pseudomonadati</taxon>
        <taxon>Bacteroidota</taxon>
        <taxon>Flavobacteriia</taxon>
        <taxon>Flavobacteriales</taxon>
        <taxon>Weeksellaceae</taxon>
        <taxon>Chryseobacterium group</taxon>
        <taxon>Chryseobacterium</taxon>
    </lineage>
</organism>
<keyword evidence="3" id="KW-1185">Reference proteome</keyword>
<name>A0ABR8ZF15_9FLAO</name>
<protein>
    <recommendedName>
        <fullName evidence="4">C1q domain-containing protein</fullName>
    </recommendedName>
</protein>
<evidence type="ECO:0000313" key="3">
    <source>
        <dbReference type="Proteomes" id="UP000637299"/>
    </source>
</evidence>
<accession>A0ABR8ZF15</accession>
<feature type="chain" id="PRO_5045636473" description="C1q domain-containing protein" evidence="1">
    <location>
        <begin position="21"/>
        <end position="374"/>
    </location>
</feature>
<feature type="signal peptide" evidence="1">
    <location>
        <begin position="1"/>
        <end position="20"/>
    </location>
</feature>
<dbReference type="RefSeq" id="WP_191737718.1">
    <property type="nucleotide sequence ID" value="NZ_JACYFS010000006.1"/>
</dbReference>
<comment type="caution">
    <text evidence="2">The sequence shown here is derived from an EMBL/GenBank/DDBJ whole genome shotgun (WGS) entry which is preliminary data.</text>
</comment>
<dbReference type="EMBL" id="JACYFS010000006">
    <property type="protein sequence ID" value="MBD8083882.1"/>
    <property type="molecule type" value="Genomic_DNA"/>
</dbReference>
<gene>
    <name evidence="2" type="ORF">IC610_15835</name>
</gene>
<evidence type="ECO:0000313" key="2">
    <source>
        <dbReference type="EMBL" id="MBD8083882.1"/>
    </source>
</evidence>
<reference evidence="2 3" key="1">
    <citation type="submission" date="2020-09" db="EMBL/GenBank/DDBJ databases">
        <title>Genome seq and assembly of Chryseobacterium sp.</title>
        <authorList>
            <person name="Chhetri G."/>
        </authorList>
    </citation>
    <scope>NUCLEOTIDE SEQUENCE [LARGE SCALE GENOMIC DNA]</scope>
    <source>
        <strain evidence="2 3">GCR10</strain>
    </source>
</reference>